<dbReference type="VEuPathDB" id="VectorBase:GPPI019942"/>
<accession>A0A1B0B5X0</accession>
<sequence length="100" mass="11703">MLGHKWMKTENFTYMIAINHLLAKILYKFNTNLLNVIIVHQLHKYLLNSGQLSECLVRTSPVRQAALFTINQKLCDTIQVFLRVVNVLYSLENFLFKTCD</sequence>
<evidence type="ECO:0000313" key="1">
    <source>
        <dbReference type="EnsemblMetazoa" id="GPPI019942-PA"/>
    </source>
</evidence>
<organism evidence="1 2">
    <name type="scientific">Glossina palpalis gambiensis</name>
    <dbReference type="NCBI Taxonomy" id="67801"/>
    <lineage>
        <taxon>Eukaryota</taxon>
        <taxon>Metazoa</taxon>
        <taxon>Ecdysozoa</taxon>
        <taxon>Arthropoda</taxon>
        <taxon>Hexapoda</taxon>
        <taxon>Insecta</taxon>
        <taxon>Pterygota</taxon>
        <taxon>Neoptera</taxon>
        <taxon>Endopterygota</taxon>
        <taxon>Diptera</taxon>
        <taxon>Brachycera</taxon>
        <taxon>Muscomorpha</taxon>
        <taxon>Hippoboscoidea</taxon>
        <taxon>Glossinidae</taxon>
        <taxon>Glossina</taxon>
    </lineage>
</organism>
<dbReference type="Proteomes" id="UP000092460">
    <property type="component" value="Unassembled WGS sequence"/>
</dbReference>
<reference evidence="1" key="2">
    <citation type="submission" date="2020-05" db="UniProtKB">
        <authorList>
            <consortium name="EnsemblMetazoa"/>
        </authorList>
    </citation>
    <scope>IDENTIFICATION</scope>
    <source>
        <strain evidence="1">IAEA</strain>
    </source>
</reference>
<dbReference type="AlphaFoldDB" id="A0A1B0B5X0"/>
<dbReference type="EnsemblMetazoa" id="GPPI019942-RA">
    <property type="protein sequence ID" value="GPPI019942-PA"/>
    <property type="gene ID" value="GPPI019942"/>
</dbReference>
<keyword evidence="2" id="KW-1185">Reference proteome</keyword>
<protein>
    <submittedName>
        <fullName evidence="1">Uncharacterized protein</fullName>
    </submittedName>
</protein>
<name>A0A1B0B5X0_9MUSC</name>
<dbReference type="EMBL" id="JXJN01008893">
    <property type="status" value="NOT_ANNOTATED_CDS"/>
    <property type="molecule type" value="Genomic_DNA"/>
</dbReference>
<reference evidence="2" key="1">
    <citation type="submission" date="2015-01" db="EMBL/GenBank/DDBJ databases">
        <authorList>
            <person name="Aksoy S."/>
            <person name="Warren W."/>
            <person name="Wilson R.K."/>
        </authorList>
    </citation>
    <scope>NUCLEOTIDE SEQUENCE [LARGE SCALE GENOMIC DNA]</scope>
    <source>
        <strain evidence="2">IAEA</strain>
    </source>
</reference>
<proteinExistence type="predicted"/>
<evidence type="ECO:0000313" key="2">
    <source>
        <dbReference type="Proteomes" id="UP000092460"/>
    </source>
</evidence>